<dbReference type="GO" id="GO:0005886">
    <property type="term" value="C:plasma membrane"/>
    <property type="evidence" value="ECO:0007669"/>
    <property type="project" value="TreeGrafter"/>
</dbReference>
<evidence type="ECO:0000256" key="1">
    <source>
        <dbReference type="ARBA" id="ARBA00004141"/>
    </source>
</evidence>
<evidence type="ECO:0000313" key="8">
    <source>
        <dbReference type="WBParaSite" id="BTMF_0001190301-mRNA-1"/>
    </source>
</evidence>
<reference evidence="6 7" key="2">
    <citation type="submission" date="2018-11" db="EMBL/GenBank/DDBJ databases">
        <authorList>
            <consortium name="Pathogen Informatics"/>
        </authorList>
    </citation>
    <scope>NUCLEOTIDE SEQUENCE [LARGE SCALE GENOMIC DNA]</scope>
</reference>
<reference evidence="8" key="1">
    <citation type="submission" date="2017-02" db="UniProtKB">
        <authorList>
            <consortium name="WormBaseParasite"/>
        </authorList>
    </citation>
    <scope>IDENTIFICATION</scope>
</reference>
<comment type="subcellular location">
    <subcellularLocation>
        <location evidence="1">Membrane</location>
        <topology evidence="1">Multi-pass membrane protein</topology>
    </subcellularLocation>
</comment>
<evidence type="ECO:0000313" key="6">
    <source>
        <dbReference type="EMBL" id="VDO33689.1"/>
    </source>
</evidence>
<dbReference type="Gene3D" id="1.10.1450.10">
    <property type="entry name" value="Tetraspanin"/>
    <property type="match status" value="1"/>
</dbReference>
<dbReference type="InterPro" id="IPR018499">
    <property type="entry name" value="Tetraspanin/Peripherin"/>
</dbReference>
<sequence>MAKRDDRIQRAIYNEKSCCDVRLLQMIVYFFNFLFYINSMAFIGLAMWTYTMKYTMIGSLLYSNRYLHSIGLCFVVGLAVFIVASSGCWAILKRKQLLLLLVGTTLYSSYVAYSYSVLVLITMLMELALCIMTYAYVEHLETLCIMTYAYVEHLESNLGTTLLMSVIRDHSERSDISQALQHLHQQGRCCGSQSFEDWRDSVWWQKVNGLAELKQRSFDLVVPDFCCR</sequence>
<feature type="transmembrane region" description="Helical" evidence="5">
    <location>
        <begin position="21"/>
        <end position="46"/>
    </location>
</feature>
<dbReference type="STRING" id="42155.A0A0R3QVZ5"/>
<organism evidence="8">
    <name type="scientific">Brugia timori</name>
    <dbReference type="NCBI Taxonomy" id="42155"/>
    <lineage>
        <taxon>Eukaryota</taxon>
        <taxon>Metazoa</taxon>
        <taxon>Ecdysozoa</taxon>
        <taxon>Nematoda</taxon>
        <taxon>Chromadorea</taxon>
        <taxon>Rhabditida</taxon>
        <taxon>Spirurina</taxon>
        <taxon>Spiruromorpha</taxon>
        <taxon>Filarioidea</taxon>
        <taxon>Onchocercidae</taxon>
        <taxon>Brugia</taxon>
    </lineage>
</organism>
<keyword evidence="4 5" id="KW-0472">Membrane</keyword>
<dbReference type="InterPro" id="IPR008952">
    <property type="entry name" value="Tetraspanin_EC2_sf"/>
</dbReference>
<dbReference type="AlphaFoldDB" id="A0A0R3QVZ5"/>
<keyword evidence="3 5" id="KW-1133">Transmembrane helix</keyword>
<proteinExistence type="predicted"/>
<evidence type="ECO:0000256" key="4">
    <source>
        <dbReference type="ARBA" id="ARBA00023136"/>
    </source>
</evidence>
<dbReference type="PANTHER" id="PTHR19282">
    <property type="entry name" value="TETRASPANIN"/>
    <property type="match status" value="1"/>
</dbReference>
<protein>
    <submittedName>
        <fullName evidence="8">Tetraspanin</fullName>
    </submittedName>
</protein>
<keyword evidence="7" id="KW-1185">Reference proteome</keyword>
<feature type="transmembrane region" description="Helical" evidence="5">
    <location>
        <begin position="66"/>
        <end position="92"/>
    </location>
</feature>
<dbReference type="WBParaSite" id="BTMF_0001190301-mRNA-1">
    <property type="protein sequence ID" value="BTMF_0001190301-mRNA-1"/>
    <property type="gene ID" value="BTMF_0001190301"/>
</dbReference>
<evidence type="ECO:0000256" key="2">
    <source>
        <dbReference type="ARBA" id="ARBA00022692"/>
    </source>
</evidence>
<gene>
    <name evidence="6" type="ORF">BTMF_LOCUS9931</name>
</gene>
<dbReference type="PANTHER" id="PTHR19282:SF516">
    <property type="entry name" value="TETRASPANIN"/>
    <property type="match status" value="1"/>
</dbReference>
<name>A0A0R3QVZ5_9BILA</name>
<dbReference type="Pfam" id="PF00335">
    <property type="entry name" value="Tetraspanin"/>
    <property type="match status" value="1"/>
</dbReference>
<keyword evidence="2 5" id="KW-0812">Transmembrane</keyword>
<dbReference type="Proteomes" id="UP000280834">
    <property type="component" value="Unassembled WGS sequence"/>
</dbReference>
<evidence type="ECO:0000256" key="5">
    <source>
        <dbReference type="SAM" id="Phobius"/>
    </source>
</evidence>
<dbReference type="SUPFAM" id="SSF48652">
    <property type="entry name" value="Tetraspanin"/>
    <property type="match status" value="1"/>
</dbReference>
<dbReference type="PRINTS" id="PR00259">
    <property type="entry name" value="TMFOUR"/>
</dbReference>
<accession>A0A0R3QVZ5</accession>
<dbReference type="EMBL" id="UZAG01017245">
    <property type="protein sequence ID" value="VDO33689.1"/>
    <property type="molecule type" value="Genomic_DNA"/>
</dbReference>
<evidence type="ECO:0000313" key="7">
    <source>
        <dbReference type="Proteomes" id="UP000280834"/>
    </source>
</evidence>
<evidence type="ECO:0000256" key="3">
    <source>
        <dbReference type="ARBA" id="ARBA00022989"/>
    </source>
</evidence>